<keyword evidence="2" id="KW-1185">Reference proteome</keyword>
<gene>
    <name evidence="1" type="ORF">PSACC_02901</name>
</gene>
<reference evidence="1 2" key="1">
    <citation type="submission" date="2016-10" db="EMBL/GenBank/DDBJ databases">
        <title>The genome of Paramicrosporidium saccamoebae is the missing link in understanding Cryptomycota and Microsporidia evolution.</title>
        <authorList>
            <person name="Quandt C.A."/>
            <person name="Beaudet D."/>
            <person name="Corsaro D."/>
            <person name="Michel R."/>
            <person name="Corradi N."/>
            <person name="James T."/>
        </authorList>
    </citation>
    <scope>NUCLEOTIDE SEQUENCE [LARGE SCALE GENOMIC DNA]</scope>
    <source>
        <strain evidence="1 2">KSL3</strain>
    </source>
</reference>
<evidence type="ECO:0000313" key="2">
    <source>
        <dbReference type="Proteomes" id="UP000240830"/>
    </source>
</evidence>
<organism evidence="1 2">
    <name type="scientific">Paramicrosporidium saccamoebae</name>
    <dbReference type="NCBI Taxonomy" id="1246581"/>
    <lineage>
        <taxon>Eukaryota</taxon>
        <taxon>Fungi</taxon>
        <taxon>Fungi incertae sedis</taxon>
        <taxon>Cryptomycota</taxon>
        <taxon>Cryptomycota incertae sedis</taxon>
        <taxon>Paramicrosporidium</taxon>
    </lineage>
</organism>
<evidence type="ECO:0000313" key="1">
    <source>
        <dbReference type="EMBL" id="PJF17283.1"/>
    </source>
</evidence>
<name>A0A2H9THP0_9FUNG</name>
<dbReference type="AlphaFoldDB" id="A0A2H9THP0"/>
<protein>
    <submittedName>
        <fullName evidence="1">Uncharacterized protein</fullName>
    </submittedName>
</protein>
<accession>A0A2H9THP0</accession>
<sequence>MWPSGEAKMPRPRCQQDIKENPCEPTLAQMKILFSLFCLVAFARTGVNAIVTRSNPQRPVPRTATLAPKVAANIEAMELEVPSESMSIFYEDDISMIDDDYSMDLTN</sequence>
<comment type="caution">
    <text evidence="1">The sequence shown here is derived from an EMBL/GenBank/DDBJ whole genome shotgun (WGS) entry which is preliminary data.</text>
</comment>
<proteinExistence type="predicted"/>
<dbReference type="Proteomes" id="UP000240830">
    <property type="component" value="Unassembled WGS sequence"/>
</dbReference>
<dbReference type="EMBL" id="MTSL01000179">
    <property type="protein sequence ID" value="PJF17283.1"/>
    <property type="molecule type" value="Genomic_DNA"/>
</dbReference>